<feature type="signal peptide" evidence="1">
    <location>
        <begin position="1"/>
        <end position="25"/>
    </location>
</feature>
<protein>
    <recommendedName>
        <fullName evidence="4">Lipoprotein</fullName>
    </recommendedName>
</protein>
<comment type="caution">
    <text evidence="2">The sequence shown here is derived from an EMBL/GenBank/DDBJ whole genome shotgun (WGS) entry which is preliminary data.</text>
</comment>
<keyword evidence="3" id="KW-1185">Reference proteome</keyword>
<dbReference type="EMBL" id="WVUH01000669">
    <property type="protein sequence ID" value="MBO4210905.1"/>
    <property type="molecule type" value="Genomic_DNA"/>
</dbReference>
<dbReference type="Proteomes" id="UP000823521">
    <property type="component" value="Unassembled WGS sequence"/>
</dbReference>
<keyword evidence="1" id="KW-0732">Signal</keyword>
<sequence>MRVRRAGRFSGAALTLLTVLGGTLACGSVPGTDLDPGDGFPAGRQSRPAPASSAEIATASQAALAAYAGYLDASREASRVGDPFHPALPKYLADPLLTRVRLTIRTAKEHGAMRTGTLKSDPVVTSVDLDNVPATVEIQDCLDATGYRLVDVKTKKAVPGTSGRRYLATATATRFAGRWLISAGAAHEEQPC</sequence>
<evidence type="ECO:0000313" key="2">
    <source>
        <dbReference type="EMBL" id="MBO4210905.1"/>
    </source>
</evidence>
<dbReference type="PROSITE" id="PS51257">
    <property type="entry name" value="PROKAR_LIPOPROTEIN"/>
    <property type="match status" value="1"/>
</dbReference>
<dbReference type="RefSeq" id="WP_208817940.1">
    <property type="nucleotide sequence ID" value="NZ_WVUH01000669.1"/>
</dbReference>
<reference evidence="2 3" key="1">
    <citation type="submission" date="2019-12" db="EMBL/GenBank/DDBJ databases">
        <title>Whole genome sequencing of endophytic Actinobacterium Micromonospora sp. MPMI6T.</title>
        <authorList>
            <person name="Evv R."/>
            <person name="Podile A.R."/>
        </authorList>
    </citation>
    <scope>NUCLEOTIDE SEQUENCE [LARGE SCALE GENOMIC DNA]</scope>
    <source>
        <strain evidence="2 3">MPMI6</strain>
    </source>
</reference>
<accession>A0ABS3W296</accession>
<name>A0ABS3W296_MICEH</name>
<evidence type="ECO:0000256" key="1">
    <source>
        <dbReference type="SAM" id="SignalP"/>
    </source>
</evidence>
<organism evidence="2 3">
    <name type="scientific">Micromonospora echinofusca</name>
    <dbReference type="NCBI Taxonomy" id="47858"/>
    <lineage>
        <taxon>Bacteria</taxon>
        <taxon>Bacillati</taxon>
        <taxon>Actinomycetota</taxon>
        <taxon>Actinomycetes</taxon>
        <taxon>Micromonosporales</taxon>
        <taxon>Micromonosporaceae</taxon>
        <taxon>Micromonospora</taxon>
    </lineage>
</organism>
<proteinExistence type="predicted"/>
<evidence type="ECO:0000313" key="3">
    <source>
        <dbReference type="Proteomes" id="UP000823521"/>
    </source>
</evidence>
<evidence type="ECO:0008006" key="4">
    <source>
        <dbReference type="Google" id="ProtNLM"/>
    </source>
</evidence>
<gene>
    <name evidence="2" type="ORF">GSF22_33680</name>
</gene>
<feature type="chain" id="PRO_5046817306" description="Lipoprotein" evidence="1">
    <location>
        <begin position="26"/>
        <end position="192"/>
    </location>
</feature>